<dbReference type="EnsemblPlants" id="Bo1g112330.1">
    <property type="protein sequence ID" value="Bo1g112330.1"/>
    <property type="gene ID" value="Bo1g112330"/>
</dbReference>
<sequence length="89" mass="9951">MIPQSSTFDFVSHANVWRRLFCPSCSNAHGLIVFSDGFSRWKTRVHVTNASSKKVATGLSRLIGFLMNSKANKNLNETASLASEKTRYQ</sequence>
<dbReference type="STRING" id="109376.A0A0D3AC77"/>
<keyword evidence="2" id="KW-1185">Reference proteome</keyword>
<dbReference type="HOGENOM" id="CLU_2457885_0_0_1"/>
<protein>
    <submittedName>
        <fullName evidence="1">Uncharacterized protein</fullName>
    </submittedName>
</protein>
<proteinExistence type="predicted"/>
<reference evidence="1 2" key="1">
    <citation type="journal article" date="2014" name="Genome Biol.">
        <title>Transcriptome and methylome profiling reveals relics of genome dominance in the mesopolyploid Brassica oleracea.</title>
        <authorList>
            <person name="Parkin I.A."/>
            <person name="Koh C."/>
            <person name="Tang H."/>
            <person name="Robinson S.J."/>
            <person name="Kagale S."/>
            <person name="Clarke W.E."/>
            <person name="Town C.D."/>
            <person name="Nixon J."/>
            <person name="Krishnakumar V."/>
            <person name="Bidwell S.L."/>
            <person name="Denoeud F."/>
            <person name="Belcram H."/>
            <person name="Links M.G."/>
            <person name="Just J."/>
            <person name="Clarke C."/>
            <person name="Bender T."/>
            <person name="Huebert T."/>
            <person name="Mason A.S."/>
            <person name="Pires J.C."/>
            <person name="Barker G."/>
            <person name="Moore J."/>
            <person name="Walley P.G."/>
            <person name="Manoli S."/>
            <person name="Batley J."/>
            <person name="Edwards D."/>
            <person name="Nelson M.N."/>
            <person name="Wang X."/>
            <person name="Paterson A.H."/>
            <person name="King G."/>
            <person name="Bancroft I."/>
            <person name="Chalhoub B."/>
            <person name="Sharpe A.G."/>
        </authorList>
    </citation>
    <scope>NUCLEOTIDE SEQUENCE</scope>
    <source>
        <strain evidence="1 2">cv. TO1000</strain>
    </source>
</reference>
<evidence type="ECO:0000313" key="2">
    <source>
        <dbReference type="Proteomes" id="UP000032141"/>
    </source>
</evidence>
<evidence type="ECO:0000313" key="1">
    <source>
        <dbReference type="EnsemblPlants" id="Bo1g112330.1"/>
    </source>
</evidence>
<name>A0A0D3AC77_BRAOL</name>
<dbReference type="Gramene" id="Bo1g112330.1">
    <property type="protein sequence ID" value="Bo1g112330.1"/>
    <property type="gene ID" value="Bo1g112330"/>
</dbReference>
<dbReference type="AlphaFoldDB" id="A0A0D3AC77"/>
<reference evidence="1" key="2">
    <citation type="submission" date="2015-03" db="UniProtKB">
        <authorList>
            <consortium name="EnsemblPlants"/>
        </authorList>
    </citation>
    <scope>IDENTIFICATION</scope>
</reference>
<accession>A0A0D3AC77</accession>
<dbReference type="Proteomes" id="UP000032141">
    <property type="component" value="Chromosome C1"/>
</dbReference>
<organism evidence="1 2">
    <name type="scientific">Brassica oleracea var. oleracea</name>
    <dbReference type="NCBI Taxonomy" id="109376"/>
    <lineage>
        <taxon>Eukaryota</taxon>
        <taxon>Viridiplantae</taxon>
        <taxon>Streptophyta</taxon>
        <taxon>Embryophyta</taxon>
        <taxon>Tracheophyta</taxon>
        <taxon>Spermatophyta</taxon>
        <taxon>Magnoliopsida</taxon>
        <taxon>eudicotyledons</taxon>
        <taxon>Gunneridae</taxon>
        <taxon>Pentapetalae</taxon>
        <taxon>rosids</taxon>
        <taxon>malvids</taxon>
        <taxon>Brassicales</taxon>
        <taxon>Brassicaceae</taxon>
        <taxon>Brassiceae</taxon>
        <taxon>Brassica</taxon>
    </lineage>
</organism>